<feature type="non-terminal residue" evidence="7">
    <location>
        <position position="325"/>
    </location>
</feature>
<dbReference type="PROSITE" id="PS50217">
    <property type="entry name" value="BZIP"/>
    <property type="match status" value="1"/>
</dbReference>
<dbReference type="SUPFAM" id="SSF57959">
    <property type="entry name" value="Leucine zipper domain"/>
    <property type="match status" value="1"/>
</dbReference>
<feature type="non-terminal residue" evidence="7">
    <location>
        <position position="1"/>
    </location>
</feature>
<evidence type="ECO:0000259" key="6">
    <source>
        <dbReference type="PROSITE" id="PS50217"/>
    </source>
</evidence>
<keyword evidence="2" id="KW-0238">DNA-binding</keyword>
<organism evidence="7 8">
    <name type="scientific">Polypterus senegalus</name>
    <name type="common">Senegal bichir</name>
    <dbReference type="NCBI Taxonomy" id="55291"/>
    <lineage>
        <taxon>Eukaryota</taxon>
        <taxon>Metazoa</taxon>
        <taxon>Chordata</taxon>
        <taxon>Craniata</taxon>
        <taxon>Vertebrata</taxon>
        <taxon>Euteleostomi</taxon>
        <taxon>Actinopterygii</taxon>
        <taxon>Polypteriformes</taxon>
        <taxon>Polypteridae</taxon>
        <taxon>Polypterus</taxon>
    </lineage>
</organism>
<dbReference type="Pfam" id="PF03131">
    <property type="entry name" value="bZIP_Maf"/>
    <property type="match status" value="1"/>
</dbReference>
<feature type="region of interest" description="Disordered" evidence="5">
    <location>
        <begin position="132"/>
        <end position="156"/>
    </location>
</feature>
<dbReference type="PANTHER" id="PTHR10129">
    <property type="entry name" value="TRANSCRIPTION FACTOR MAF"/>
    <property type="match status" value="1"/>
</dbReference>
<dbReference type="EMBL" id="JAAWVN010000280">
    <property type="protein sequence ID" value="MBN3288981.1"/>
    <property type="molecule type" value="Genomic_DNA"/>
</dbReference>
<proteinExistence type="predicted"/>
<evidence type="ECO:0000256" key="3">
    <source>
        <dbReference type="ARBA" id="ARBA00023163"/>
    </source>
</evidence>
<name>A0ABS2YSD3_POLSE</name>
<keyword evidence="1" id="KW-0805">Transcription regulation</keyword>
<keyword evidence="3" id="KW-0804">Transcription</keyword>
<dbReference type="InterPro" id="IPR008917">
    <property type="entry name" value="TF_DNA-bd_sf"/>
</dbReference>
<keyword evidence="8" id="KW-1185">Reference proteome</keyword>
<accession>A0ABS2YSD3</accession>
<dbReference type="SUPFAM" id="SSF47454">
    <property type="entry name" value="A DNA-binding domain in eukaryotic transcription factors"/>
    <property type="match status" value="1"/>
</dbReference>
<evidence type="ECO:0000256" key="5">
    <source>
        <dbReference type="SAM" id="MobiDB-lite"/>
    </source>
</evidence>
<feature type="compositionally biased region" description="Polar residues" evidence="5">
    <location>
        <begin position="145"/>
        <end position="156"/>
    </location>
</feature>
<reference evidence="7" key="1">
    <citation type="journal article" date="2021" name="Cell">
        <title>Tracing the genetic footprints of vertebrate landing in non-teleost ray-finned fishes.</title>
        <authorList>
            <person name="Bi X."/>
            <person name="Wang K."/>
            <person name="Yang L."/>
            <person name="Pan H."/>
            <person name="Jiang H."/>
            <person name="Wei Q."/>
            <person name="Fang M."/>
            <person name="Yu H."/>
            <person name="Zhu C."/>
            <person name="Cai Y."/>
            <person name="He Y."/>
            <person name="Gan X."/>
            <person name="Zeng H."/>
            <person name="Yu D."/>
            <person name="Zhu Y."/>
            <person name="Jiang H."/>
            <person name="Qiu Q."/>
            <person name="Yang H."/>
            <person name="Zhang Y.E."/>
            <person name="Wang W."/>
            <person name="Zhu M."/>
            <person name="He S."/>
            <person name="Zhang G."/>
        </authorList>
    </citation>
    <scope>NUCLEOTIDE SEQUENCE</scope>
    <source>
        <strain evidence="7">Bchr_001</strain>
    </source>
</reference>
<protein>
    <submittedName>
        <fullName evidence="7">MAFB factor</fullName>
    </submittedName>
</protein>
<evidence type="ECO:0000313" key="7">
    <source>
        <dbReference type="EMBL" id="MBN3288981.1"/>
    </source>
</evidence>
<keyword evidence="4" id="KW-0175">Coiled coil</keyword>
<evidence type="ECO:0000256" key="2">
    <source>
        <dbReference type="ARBA" id="ARBA00023125"/>
    </source>
</evidence>
<evidence type="ECO:0000313" key="8">
    <source>
        <dbReference type="Proteomes" id="UP001166052"/>
    </source>
</evidence>
<feature type="coiled-coil region" evidence="4">
    <location>
        <begin position="255"/>
        <end position="289"/>
    </location>
</feature>
<gene>
    <name evidence="7" type="primary">Mafb_2</name>
    <name evidence="7" type="ORF">GTO92_0001817</name>
</gene>
<feature type="domain" description="BZIP" evidence="6">
    <location>
        <begin position="230"/>
        <end position="293"/>
    </location>
</feature>
<dbReference type="InterPro" id="IPR004827">
    <property type="entry name" value="bZIP"/>
</dbReference>
<dbReference type="PANTHER" id="PTHR10129:SF44">
    <property type="entry name" value="TRAFFIC JAM, ISOFORM C"/>
    <property type="match status" value="1"/>
</dbReference>
<dbReference type="Gene3D" id="1.20.5.170">
    <property type="match status" value="1"/>
</dbReference>
<evidence type="ECO:0000256" key="4">
    <source>
        <dbReference type="SAM" id="Coils"/>
    </source>
</evidence>
<dbReference type="SMART" id="SM00338">
    <property type="entry name" value="BRLZ"/>
    <property type="match status" value="1"/>
</dbReference>
<evidence type="ECO:0000256" key="1">
    <source>
        <dbReference type="ARBA" id="ARBA00023015"/>
    </source>
</evidence>
<dbReference type="Proteomes" id="UP001166052">
    <property type="component" value="Unassembled WGS sequence"/>
</dbReference>
<dbReference type="InterPro" id="IPR004826">
    <property type="entry name" value="bZIP_Maf"/>
</dbReference>
<dbReference type="InterPro" id="IPR013592">
    <property type="entry name" value="Maf_TF_N"/>
</dbReference>
<dbReference type="CDD" id="cd14718">
    <property type="entry name" value="bZIP_Maf_large"/>
    <property type="match status" value="1"/>
</dbReference>
<dbReference type="InterPro" id="IPR046347">
    <property type="entry name" value="bZIP_sf"/>
</dbReference>
<dbReference type="Pfam" id="PF08383">
    <property type="entry name" value="Maf_N"/>
    <property type="match status" value="1"/>
</dbReference>
<dbReference type="InterPro" id="IPR024874">
    <property type="entry name" value="Transcription_factor_Maf_fam"/>
</dbReference>
<comment type="caution">
    <text evidence="7">The sequence shown here is derived from an EMBL/GenBank/DDBJ whole genome shotgun (WGS) entry which is preliminary data.</text>
</comment>
<sequence length="325" mass="36831">MACTLHLPDLPSSPLAMEYVNDFDLMKFDIKREPLENRDPATNHLYQASACVPTGDSLTSTPCSSVPQSPSFNDPSGFAGVDPKASLEDVYWMATLQQQMGHDSIGMSAEDAVEVLINTAQLQGLESSFRSGVFGRTPQHHHSHQSTGGPSPNQSFTLTAEELDSQQHSQMACLTHGKHHPYLSQGLSLTVLVTPDLRLEEQFSDEQLVSMSVRELNRHLRGFSKDEIVRMKQKRRTLKNRGYAQSCRFKRVQQKQVLEAEKSHLAQQMEQLQCELTRILQERDAYKSRYEKLLTKSFEDRERPLLVPCLESHQPHPRNSFAEEL</sequence>